<feature type="region of interest" description="Disordered" evidence="1">
    <location>
        <begin position="73"/>
        <end position="134"/>
    </location>
</feature>
<dbReference type="Proteomes" id="UP000265354">
    <property type="component" value="Unassembled WGS sequence"/>
</dbReference>
<dbReference type="EMBL" id="BGZL01000001">
    <property type="protein sequence ID" value="GBP98833.1"/>
    <property type="molecule type" value="Genomic_DNA"/>
</dbReference>
<evidence type="ECO:0000313" key="3">
    <source>
        <dbReference type="Proteomes" id="UP000265354"/>
    </source>
</evidence>
<dbReference type="AlphaFoldDB" id="A0A388SRT4"/>
<organism evidence="2 3">
    <name type="scientific">Streptomyces spongiicola</name>
    <dbReference type="NCBI Taxonomy" id="1690221"/>
    <lineage>
        <taxon>Bacteria</taxon>
        <taxon>Bacillati</taxon>
        <taxon>Actinomycetota</taxon>
        <taxon>Actinomycetes</taxon>
        <taxon>Kitasatosporales</taxon>
        <taxon>Streptomycetaceae</taxon>
        <taxon>Streptomyces</taxon>
    </lineage>
</organism>
<accession>A0A388SRT4</accession>
<proteinExistence type="predicted"/>
<evidence type="ECO:0000313" key="2">
    <source>
        <dbReference type="EMBL" id="GBP98833.1"/>
    </source>
</evidence>
<comment type="caution">
    <text evidence="2">The sequence shown here is derived from an EMBL/GenBank/DDBJ whole genome shotgun (WGS) entry which is preliminary data.</text>
</comment>
<sequence>MPSDVKGVDGMSVRIRPRPLDSRAGVLSPPYCVQVFSRTFPPCPAPARSQLGKDCRATLFSILLRRRGVDYTCRRPPRRKARRRAGDGQAKYRLRPGRQSVPTATEPPLHDQLQQSTAVAGPFVPGRTGDRLTA</sequence>
<gene>
    <name evidence="2" type="ORF">SSP531S_02260</name>
</gene>
<name>A0A388SRT4_9ACTN</name>
<evidence type="ECO:0000256" key="1">
    <source>
        <dbReference type="SAM" id="MobiDB-lite"/>
    </source>
</evidence>
<protein>
    <submittedName>
        <fullName evidence="2">Uncharacterized protein</fullName>
    </submittedName>
</protein>
<reference evidence="2 3" key="1">
    <citation type="submission" date="2018-07" db="EMBL/GenBank/DDBJ databases">
        <title>Whole Genome Shotgun Sequence of Streptomyces spongiicola strain 531S.</title>
        <authorList>
            <person name="Dohra H."/>
            <person name="Kodani S."/>
        </authorList>
    </citation>
    <scope>NUCLEOTIDE SEQUENCE [LARGE SCALE GENOMIC DNA]</scope>
    <source>
        <strain evidence="2 3">531S</strain>
    </source>
</reference>